<dbReference type="InterPro" id="IPR014428">
    <property type="entry name" value="Hjc_arc"/>
</dbReference>
<evidence type="ECO:0000256" key="8">
    <source>
        <dbReference type="ARBA" id="ARBA00023125"/>
    </source>
</evidence>
<evidence type="ECO:0000256" key="5">
    <source>
        <dbReference type="ARBA" id="ARBA00022763"/>
    </source>
</evidence>
<dbReference type="GO" id="GO:0006281">
    <property type="term" value="P:DNA repair"/>
    <property type="evidence" value="ECO:0007669"/>
    <property type="project" value="UniProtKB-KW"/>
</dbReference>
<accession>A0A0F7FIH8</accession>
<dbReference type="PANTHER" id="PTHR39651:SF1">
    <property type="entry name" value="HOLLIDAY JUNCTION RESOLVASE HJC"/>
    <property type="match status" value="1"/>
</dbReference>
<comment type="catalytic activity">
    <reaction evidence="11">
        <text>Endonucleolytic cleavage at a junction such as a reciprocal single-stranded crossover between two homologous DNA duplexes (Holliday junction).</text>
        <dbReference type="EC" id="3.1.21.10"/>
    </reaction>
</comment>
<organism evidence="12 13">
    <name type="scientific">Infirmifilum uzonense</name>
    <dbReference type="NCBI Taxonomy" id="1550241"/>
    <lineage>
        <taxon>Archaea</taxon>
        <taxon>Thermoproteota</taxon>
        <taxon>Thermoprotei</taxon>
        <taxon>Thermofilales</taxon>
        <taxon>Thermofilaceae</taxon>
        <taxon>Infirmifilum</taxon>
    </lineage>
</organism>
<evidence type="ECO:0000256" key="6">
    <source>
        <dbReference type="ARBA" id="ARBA00022801"/>
    </source>
</evidence>
<dbReference type="GO" id="GO:0003677">
    <property type="term" value="F:DNA binding"/>
    <property type="evidence" value="ECO:0007669"/>
    <property type="project" value="UniProtKB-KW"/>
</dbReference>
<name>A0A0F7FIH8_9CREN</name>
<keyword evidence="10" id="KW-0234">DNA repair</keyword>
<keyword evidence="2" id="KW-0540">Nuclease</keyword>
<evidence type="ECO:0000256" key="3">
    <source>
        <dbReference type="ARBA" id="ARBA00022723"/>
    </source>
</evidence>
<gene>
    <name evidence="12" type="ORF">MA03_04930</name>
</gene>
<dbReference type="PATRIC" id="fig|1550241.5.peg.1040"/>
<keyword evidence="8" id="KW-0238">DNA-binding</keyword>
<dbReference type="RefSeq" id="WP_052884205.1">
    <property type="nucleotide sequence ID" value="NZ_CP009961.1"/>
</dbReference>
<dbReference type="GO" id="GO:0008821">
    <property type="term" value="F:crossover junction DNA endonuclease activity"/>
    <property type="evidence" value="ECO:0007669"/>
    <property type="project" value="UniProtKB-EC"/>
</dbReference>
<keyword evidence="4" id="KW-0255">Endonuclease</keyword>
<keyword evidence="3" id="KW-0479">Metal-binding</keyword>
<dbReference type="Pfam" id="PF01870">
    <property type="entry name" value="Hjc"/>
    <property type="match status" value="1"/>
</dbReference>
<evidence type="ECO:0000256" key="10">
    <source>
        <dbReference type="ARBA" id="ARBA00023204"/>
    </source>
</evidence>
<reference evidence="12 13" key="1">
    <citation type="journal article" date="2015" name="Stand. Genomic Sci.">
        <title>Complete genome sequence of and proposal of Thermofilum uzonense sp. nov. a novel hyperthermophilic crenarchaeon and emended description of the genus Thermofilum.</title>
        <authorList>
            <person name="Toshchakov S.V."/>
            <person name="Korzhenkov A.A."/>
            <person name="Samarov N.I."/>
            <person name="Mazunin I.O."/>
            <person name="Mozhey O.I."/>
            <person name="Shmyr I.S."/>
            <person name="Derbikova K.S."/>
            <person name="Taranov E.A."/>
            <person name="Dominova I.N."/>
            <person name="Bonch-Osmolovskaya E.A."/>
            <person name="Patrushev M.V."/>
            <person name="Podosokorskaya O.A."/>
            <person name="Kublanov I.V."/>
        </authorList>
    </citation>
    <scope>NUCLEOTIDE SEQUENCE [LARGE SCALE GENOMIC DNA]</scope>
    <source>
        <strain evidence="12 13">1807-2</strain>
    </source>
</reference>
<protein>
    <recommendedName>
        <fullName evidence="14">Endonuclease</fullName>
    </recommendedName>
</protein>
<sequence>MVSEVVARRRNAFNVERRLVKLLSTNPENHVFRVPVSGVGEHFPDVFMVNNIEDRIVAFEVKVTSGKKVKIKGFQVSKLFRFLDAFKRYSKREAVLAVWFSSAQKWVFKRVDSLFSVDMVVTVEDESDWTPNVRLRGKA</sequence>
<evidence type="ECO:0000256" key="1">
    <source>
        <dbReference type="ARBA" id="ARBA00001946"/>
    </source>
</evidence>
<dbReference type="AlphaFoldDB" id="A0A0F7FIH8"/>
<keyword evidence="9" id="KW-0233">DNA recombination</keyword>
<keyword evidence="5" id="KW-0227">DNA damage</keyword>
<dbReference type="Proteomes" id="UP000067434">
    <property type="component" value="Chromosome"/>
</dbReference>
<dbReference type="GO" id="GO:0006310">
    <property type="term" value="P:DNA recombination"/>
    <property type="evidence" value="ECO:0007669"/>
    <property type="project" value="UniProtKB-KW"/>
</dbReference>
<dbReference type="HOGENOM" id="CLU_1870843_0_0_2"/>
<evidence type="ECO:0000256" key="9">
    <source>
        <dbReference type="ARBA" id="ARBA00023172"/>
    </source>
</evidence>
<dbReference type="SUPFAM" id="SSF52980">
    <property type="entry name" value="Restriction endonuclease-like"/>
    <property type="match status" value="1"/>
</dbReference>
<dbReference type="GO" id="GO:0046872">
    <property type="term" value="F:metal ion binding"/>
    <property type="evidence" value="ECO:0007669"/>
    <property type="project" value="UniProtKB-KW"/>
</dbReference>
<dbReference type="InterPro" id="IPR011335">
    <property type="entry name" value="Restrct_endonuc-II-like"/>
</dbReference>
<evidence type="ECO:0000256" key="4">
    <source>
        <dbReference type="ARBA" id="ARBA00022759"/>
    </source>
</evidence>
<dbReference type="EMBL" id="CP009961">
    <property type="protein sequence ID" value="AKG38747.1"/>
    <property type="molecule type" value="Genomic_DNA"/>
</dbReference>
<keyword evidence="7" id="KW-0460">Magnesium</keyword>
<dbReference type="InterPro" id="IPR011856">
    <property type="entry name" value="tRNA_endonuc-like_dom_sf"/>
</dbReference>
<evidence type="ECO:0000256" key="11">
    <source>
        <dbReference type="ARBA" id="ARBA00029354"/>
    </source>
</evidence>
<evidence type="ECO:0000256" key="2">
    <source>
        <dbReference type="ARBA" id="ARBA00022722"/>
    </source>
</evidence>
<dbReference type="KEGG" id="thf:MA03_04930"/>
<keyword evidence="13" id="KW-1185">Reference proteome</keyword>
<evidence type="ECO:0008006" key="14">
    <source>
        <dbReference type="Google" id="ProtNLM"/>
    </source>
</evidence>
<dbReference type="STRING" id="1550241.MA03_04930"/>
<dbReference type="InterPro" id="IPR002732">
    <property type="entry name" value="Hjc"/>
</dbReference>
<dbReference type="Gene3D" id="3.40.1350.10">
    <property type="match status" value="1"/>
</dbReference>
<evidence type="ECO:0000256" key="7">
    <source>
        <dbReference type="ARBA" id="ARBA00022842"/>
    </source>
</evidence>
<comment type="cofactor">
    <cofactor evidence="1">
        <name>Mg(2+)</name>
        <dbReference type="ChEBI" id="CHEBI:18420"/>
    </cofactor>
</comment>
<proteinExistence type="predicted"/>
<evidence type="ECO:0000313" key="13">
    <source>
        <dbReference type="Proteomes" id="UP000067434"/>
    </source>
</evidence>
<keyword evidence="6" id="KW-0378">Hydrolase</keyword>
<dbReference type="PANTHER" id="PTHR39651">
    <property type="entry name" value="HOLLIDAY JUNCTION RESOLVASE HJC"/>
    <property type="match status" value="1"/>
</dbReference>
<dbReference type="OrthoDB" id="30910at2157"/>
<evidence type="ECO:0000313" key="12">
    <source>
        <dbReference type="EMBL" id="AKG38747.1"/>
    </source>
</evidence>
<dbReference type="GeneID" id="25401551"/>